<dbReference type="InterPro" id="IPR050361">
    <property type="entry name" value="MPP/UQCRC_Complex"/>
</dbReference>
<dbReference type="SUPFAM" id="SSF63411">
    <property type="entry name" value="LuxS/MPP-like metallohydrolase"/>
    <property type="match status" value="2"/>
</dbReference>
<evidence type="ECO:0000259" key="2">
    <source>
        <dbReference type="Pfam" id="PF05193"/>
    </source>
</evidence>
<dbReference type="GO" id="GO:0046872">
    <property type="term" value="F:metal ion binding"/>
    <property type="evidence" value="ECO:0007669"/>
    <property type="project" value="InterPro"/>
</dbReference>
<protein>
    <submittedName>
        <fullName evidence="3">Zinc protease</fullName>
    </submittedName>
</protein>
<dbReference type="InterPro" id="IPR011249">
    <property type="entry name" value="Metalloenz_LuxS/M16"/>
</dbReference>
<evidence type="ECO:0000313" key="3">
    <source>
        <dbReference type="EMBL" id="EKC78081.1"/>
    </source>
</evidence>
<dbReference type="PANTHER" id="PTHR11851:SF224">
    <property type="entry name" value="PROCESSING PROTEASE"/>
    <property type="match status" value="1"/>
</dbReference>
<evidence type="ECO:0000259" key="1">
    <source>
        <dbReference type="Pfam" id="PF00675"/>
    </source>
</evidence>
<dbReference type="PANTHER" id="PTHR11851">
    <property type="entry name" value="METALLOPROTEASE"/>
    <property type="match status" value="1"/>
</dbReference>
<keyword evidence="3" id="KW-0378">Hydrolase</keyword>
<dbReference type="Pfam" id="PF05193">
    <property type="entry name" value="Peptidase_M16_C"/>
    <property type="match status" value="1"/>
</dbReference>
<gene>
    <name evidence="3" type="ORF">LEA_03835</name>
</gene>
<dbReference type="Pfam" id="PF00675">
    <property type="entry name" value="Peptidase_M16"/>
    <property type="match status" value="1"/>
</dbReference>
<accession>K1V2J4</accession>
<dbReference type="EMBL" id="AJWY01002543">
    <property type="protein sequence ID" value="EKC78081.1"/>
    <property type="molecule type" value="Genomic_DNA"/>
</dbReference>
<dbReference type="InterPro" id="IPR011765">
    <property type="entry name" value="Pept_M16_N"/>
</dbReference>
<dbReference type="GO" id="GO:0006508">
    <property type="term" value="P:proteolysis"/>
    <property type="evidence" value="ECO:0007669"/>
    <property type="project" value="UniProtKB-KW"/>
</dbReference>
<dbReference type="Gene3D" id="3.30.830.10">
    <property type="entry name" value="Metalloenzyme, LuxS/M16 peptidase-like"/>
    <property type="match status" value="2"/>
</dbReference>
<dbReference type="AlphaFoldDB" id="K1V2J4"/>
<organism evidence="3">
    <name type="scientific">human gut metagenome</name>
    <dbReference type="NCBI Taxonomy" id="408170"/>
    <lineage>
        <taxon>unclassified sequences</taxon>
        <taxon>metagenomes</taxon>
        <taxon>organismal metagenomes</taxon>
    </lineage>
</organism>
<feature type="domain" description="Peptidase M16 C-terminal" evidence="2">
    <location>
        <begin position="128"/>
        <end position="301"/>
    </location>
</feature>
<feature type="domain" description="Peptidase M16 N-terminal" evidence="1">
    <location>
        <begin position="13"/>
        <end position="103"/>
    </location>
</feature>
<keyword evidence="3" id="KW-0645">Protease</keyword>
<proteinExistence type="predicted"/>
<name>K1V2J4_9ZZZZ</name>
<dbReference type="GO" id="GO:0008233">
    <property type="term" value="F:peptidase activity"/>
    <property type="evidence" value="ECO:0007669"/>
    <property type="project" value="UniProtKB-KW"/>
</dbReference>
<reference evidence="3" key="1">
    <citation type="journal article" date="2013" name="Environ. Microbiol.">
        <title>Microbiota from the distal guts of lean and obese adolescents exhibit partial functional redundancy besides clear differences in community structure.</title>
        <authorList>
            <person name="Ferrer M."/>
            <person name="Ruiz A."/>
            <person name="Lanza F."/>
            <person name="Haange S.B."/>
            <person name="Oberbach A."/>
            <person name="Till H."/>
            <person name="Bargiela R."/>
            <person name="Campoy C."/>
            <person name="Segura M.T."/>
            <person name="Richter M."/>
            <person name="von Bergen M."/>
            <person name="Seifert J."/>
            <person name="Suarez A."/>
        </authorList>
    </citation>
    <scope>NUCLEOTIDE SEQUENCE</scope>
</reference>
<feature type="non-terminal residue" evidence="3">
    <location>
        <position position="303"/>
    </location>
</feature>
<sequence>MQHAPFAASATANMLSEGSRDMTARQIAERLDFHGSYFEVNVDRDYVYISFSSLSKFFGPTLEVAEQILLQPLFPEDELRAYCEKRKQTLTIERRKVDTVVREIFAEALFGDKHPYGISYPEKDYDTLTRADLESLYRRLYTAENCLVVCSGRIGEEELQGIGALAEKLPRADRSATADFPAPRSEAYRFVERPDAVQSSLRVGRLLFTRTHPDFVGMQVVATVLGGYFGSRLMQNLRGEHGYTYGVGAAMVNFEREGYLGIAAQVGAEVTAPALREIYNEIERLRREPMPEEELSLVKNIMT</sequence>
<dbReference type="InterPro" id="IPR007863">
    <property type="entry name" value="Peptidase_M16_C"/>
</dbReference>
<comment type="caution">
    <text evidence="3">The sequence shown here is derived from an EMBL/GenBank/DDBJ whole genome shotgun (WGS) entry which is preliminary data.</text>
</comment>